<dbReference type="EMBL" id="FOUB01000011">
    <property type="protein sequence ID" value="SFM05939.1"/>
    <property type="molecule type" value="Genomic_DNA"/>
</dbReference>
<evidence type="ECO:0000313" key="3">
    <source>
        <dbReference type="Proteomes" id="UP000183287"/>
    </source>
</evidence>
<keyword evidence="2" id="KW-0808">Transferase</keyword>
<dbReference type="AlphaFoldDB" id="A0A1I4MRR4"/>
<reference evidence="3" key="1">
    <citation type="submission" date="2016-10" db="EMBL/GenBank/DDBJ databases">
        <authorList>
            <person name="Varghese N."/>
            <person name="Submissions S."/>
        </authorList>
    </citation>
    <scope>NUCLEOTIDE SEQUENCE [LARGE SCALE GENOMIC DNA]</scope>
    <source>
        <strain evidence="3">Nm44</strain>
    </source>
</reference>
<dbReference type="Proteomes" id="UP000183287">
    <property type="component" value="Unassembled WGS sequence"/>
</dbReference>
<dbReference type="OrthoDB" id="7560678at2"/>
<evidence type="ECO:0000259" key="1">
    <source>
        <dbReference type="Pfam" id="PF00534"/>
    </source>
</evidence>
<sequence>MRIAITTTQVPFIKGGAEIMVEGLEKALIKHGHETEIISIPFRFNRNEVWKAMEMWDAQSFETFECGRIDRVICLKFPSFYLKSENKYVWLMHQHRSVYELFGTPYGEPSDDSIALTLKSEITKRDTISLSEAKKVFTISKRVSDRLKQFNGVNSIPLYQPPKLANSLRTGDQLPYIYFPSRLETLKRQELLIRSIQYMKSPCVIVISGDGGQWQYLNSLVTELGVSSRVKMLGRVNDDELIRWYSNSLGIFFGPYEEDYGFITLEAMLSAKPIITCNDSGGPLEFVIDGETGYITEPLAEAVAEAVDKLYFNRSKAKEMGFNGLQRYRDLRIDWDNVVEQLLSNH</sequence>
<organism evidence="2 3">
    <name type="scientific">Nitrosomonas communis</name>
    <dbReference type="NCBI Taxonomy" id="44574"/>
    <lineage>
        <taxon>Bacteria</taxon>
        <taxon>Pseudomonadati</taxon>
        <taxon>Pseudomonadota</taxon>
        <taxon>Betaproteobacteria</taxon>
        <taxon>Nitrosomonadales</taxon>
        <taxon>Nitrosomonadaceae</taxon>
        <taxon>Nitrosomonas</taxon>
    </lineage>
</organism>
<evidence type="ECO:0000313" key="2">
    <source>
        <dbReference type="EMBL" id="SFM05939.1"/>
    </source>
</evidence>
<dbReference type="SUPFAM" id="SSF53756">
    <property type="entry name" value="UDP-Glycosyltransferase/glycogen phosphorylase"/>
    <property type="match status" value="1"/>
</dbReference>
<dbReference type="PANTHER" id="PTHR12526:SF625">
    <property type="entry name" value="PHOSPHATIDYLINOSITOL GLYCAN-CLASS A"/>
    <property type="match status" value="1"/>
</dbReference>
<name>A0A1I4MRR4_9PROT</name>
<dbReference type="Pfam" id="PF00534">
    <property type="entry name" value="Glycos_transf_1"/>
    <property type="match status" value="1"/>
</dbReference>
<keyword evidence="3" id="KW-1185">Reference proteome</keyword>
<accession>A0A1I4MRR4</accession>
<feature type="domain" description="Glycosyl transferase family 1" evidence="1">
    <location>
        <begin position="168"/>
        <end position="324"/>
    </location>
</feature>
<gene>
    <name evidence="2" type="ORF">SAMN05421863_101156</name>
</gene>
<dbReference type="CDD" id="cd03801">
    <property type="entry name" value="GT4_PimA-like"/>
    <property type="match status" value="1"/>
</dbReference>
<dbReference type="PANTHER" id="PTHR12526">
    <property type="entry name" value="GLYCOSYLTRANSFERASE"/>
    <property type="match status" value="1"/>
</dbReference>
<protein>
    <submittedName>
        <fullName evidence="2">Glycosyltransferase involved in cell wall bisynthesis</fullName>
    </submittedName>
</protein>
<dbReference type="RefSeq" id="WP_074904560.1">
    <property type="nucleotide sequence ID" value="NZ_FOUB01000011.1"/>
</dbReference>
<proteinExistence type="predicted"/>
<dbReference type="InterPro" id="IPR001296">
    <property type="entry name" value="Glyco_trans_1"/>
</dbReference>
<dbReference type="GO" id="GO:0016757">
    <property type="term" value="F:glycosyltransferase activity"/>
    <property type="evidence" value="ECO:0007669"/>
    <property type="project" value="InterPro"/>
</dbReference>
<dbReference type="Gene3D" id="3.40.50.2000">
    <property type="entry name" value="Glycogen Phosphorylase B"/>
    <property type="match status" value="2"/>
</dbReference>